<dbReference type="EMBL" id="KN834768">
    <property type="protein sequence ID" value="KIK62320.1"/>
    <property type="molecule type" value="Genomic_DNA"/>
</dbReference>
<keyword evidence="1" id="KW-0812">Transmembrane</keyword>
<feature type="transmembrane region" description="Helical" evidence="1">
    <location>
        <begin position="28"/>
        <end position="50"/>
    </location>
</feature>
<feature type="transmembrane region" description="Helical" evidence="1">
    <location>
        <begin position="62"/>
        <end position="84"/>
    </location>
</feature>
<accession>A0A0D0BEV0</accession>
<reference evidence="2 3" key="1">
    <citation type="submission" date="2014-04" db="EMBL/GenBank/DDBJ databases">
        <title>Evolutionary Origins and Diversification of the Mycorrhizal Mutualists.</title>
        <authorList>
            <consortium name="DOE Joint Genome Institute"/>
            <consortium name="Mycorrhizal Genomics Consortium"/>
            <person name="Kohler A."/>
            <person name="Kuo A."/>
            <person name="Nagy L.G."/>
            <person name="Floudas D."/>
            <person name="Copeland A."/>
            <person name="Barry K.W."/>
            <person name="Cichocki N."/>
            <person name="Veneault-Fourrey C."/>
            <person name="LaButti K."/>
            <person name="Lindquist E.A."/>
            <person name="Lipzen A."/>
            <person name="Lundell T."/>
            <person name="Morin E."/>
            <person name="Murat C."/>
            <person name="Riley R."/>
            <person name="Ohm R."/>
            <person name="Sun H."/>
            <person name="Tunlid A."/>
            <person name="Henrissat B."/>
            <person name="Grigoriev I.V."/>
            <person name="Hibbett D.S."/>
            <person name="Martin F."/>
        </authorList>
    </citation>
    <scope>NUCLEOTIDE SEQUENCE [LARGE SCALE GENOMIC DNA]</scope>
    <source>
        <strain evidence="2 3">FD-317 M1</strain>
    </source>
</reference>
<keyword evidence="1" id="KW-1133">Transmembrane helix</keyword>
<name>A0A0D0BEV0_9AGAR</name>
<keyword evidence="1" id="KW-0472">Membrane</keyword>
<evidence type="ECO:0000313" key="3">
    <source>
        <dbReference type="Proteomes" id="UP000053593"/>
    </source>
</evidence>
<dbReference type="AlphaFoldDB" id="A0A0D0BEV0"/>
<feature type="transmembrane region" description="Helical" evidence="1">
    <location>
        <begin position="130"/>
        <end position="151"/>
    </location>
</feature>
<evidence type="ECO:0000313" key="2">
    <source>
        <dbReference type="EMBL" id="KIK62320.1"/>
    </source>
</evidence>
<dbReference type="OrthoDB" id="3129735at2759"/>
<sequence>MVANSSVYPSWLVPPIMFVQQTVQPLEAIQLLSFFLWGIYTVLFIVYVYFRVKQDQFNTRPRLYIVSLTALYLVIAVLTLLYTLSFNQAIISDTMIELTFDSSFSPSVGLDDIPDSHYFEFLSLNFGSTILYLIANCIADGVLICRCYYLWAARKVNCRSEEGKELRPTLPSD</sequence>
<evidence type="ECO:0000256" key="1">
    <source>
        <dbReference type="SAM" id="Phobius"/>
    </source>
</evidence>
<proteinExistence type="predicted"/>
<protein>
    <submittedName>
        <fullName evidence="2">Uncharacterized protein</fullName>
    </submittedName>
</protein>
<dbReference type="HOGENOM" id="CLU_1652337_0_0_1"/>
<organism evidence="2 3">
    <name type="scientific">Collybiopsis luxurians FD-317 M1</name>
    <dbReference type="NCBI Taxonomy" id="944289"/>
    <lineage>
        <taxon>Eukaryota</taxon>
        <taxon>Fungi</taxon>
        <taxon>Dikarya</taxon>
        <taxon>Basidiomycota</taxon>
        <taxon>Agaricomycotina</taxon>
        <taxon>Agaricomycetes</taxon>
        <taxon>Agaricomycetidae</taxon>
        <taxon>Agaricales</taxon>
        <taxon>Marasmiineae</taxon>
        <taxon>Omphalotaceae</taxon>
        <taxon>Collybiopsis</taxon>
        <taxon>Collybiopsis luxurians</taxon>
    </lineage>
</organism>
<gene>
    <name evidence="2" type="ORF">GYMLUDRAFT_556165</name>
</gene>
<dbReference type="Proteomes" id="UP000053593">
    <property type="component" value="Unassembled WGS sequence"/>
</dbReference>
<keyword evidence="3" id="KW-1185">Reference proteome</keyword>